<dbReference type="AlphaFoldDB" id="A0A504XFM6"/>
<name>A0A504XFM6_LEIDO</name>
<proteinExistence type="predicted"/>
<organism evidence="2 3">
    <name type="scientific">Leishmania donovani</name>
    <dbReference type="NCBI Taxonomy" id="5661"/>
    <lineage>
        <taxon>Eukaryota</taxon>
        <taxon>Discoba</taxon>
        <taxon>Euglenozoa</taxon>
        <taxon>Kinetoplastea</taxon>
        <taxon>Metakinetoplastina</taxon>
        <taxon>Trypanosomatida</taxon>
        <taxon>Trypanosomatidae</taxon>
        <taxon>Leishmaniinae</taxon>
        <taxon>Leishmania</taxon>
    </lineage>
</organism>
<sequence>MASSPPASLEAGQQLRAGWLHPGDAWHALHDLLNKAGQLHGRQVPNTRLLAPLSDAEKVDCSRSGGACQRSRSVTSHQLGRARQLARHPQPVACKQLLLHLAERHLAMRLLSHGPQHAKPAHSVHSSPRCTAAKANSLASEGDRGDTAMFLLQIELVRSCAEKRVSDASACGMSHPSLCASSSRPLPLGESPLESVTAIGGDETGLNARAAGTWALLWRSPARQHLLHEVVRVCQDARPIALGNGGDVPAAAESPAGEPERQRETITPMVRRRHRRKLPARPARPPVLEHRELADWYLGPRPPPPKNKREESRHGQRQSNGIDNGRRELFTQQAVEPAGVVQRVLGDAAGARARAALGDAASALEAGRRGRQRRDSKEVELAFWCLAEKGETEWKADEELPGAGEHMDRLVLASSPPSPPPTHLYRAGIPGATAEATTTVEWADRSNCMISDTSGHKAVQSAVAPALTRTQRHWSAWPQDIAPTVVLAAEKVPNRKEVCHTMQHSSMRVRR</sequence>
<dbReference type="Proteomes" id="UP000318821">
    <property type="component" value="Unassembled WGS sequence"/>
</dbReference>
<protein>
    <submittedName>
        <fullName evidence="2">Uncharacterized protein</fullName>
    </submittedName>
</protein>
<evidence type="ECO:0000313" key="2">
    <source>
        <dbReference type="EMBL" id="TPP46049.1"/>
    </source>
</evidence>
<feature type="compositionally biased region" description="Basic residues" evidence="1">
    <location>
        <begin position="270"/>
        <end position="279"/>
    </location>
</feature>
<evidence type="ECO:0000256" key="1">
    <source>
        <dbReference type="SAM" id="MobiDB-lite"/>
    </source>
</evidence>
<comment type="caution">
    <text evidence="2">The sequence shown here is derived from an EMBL/GenBank/DDBJ whole genome shotgun (WGS) entry which is preliminary data.</text>
</comment>
<gene>
    <name evidence="2" type="ORF">CGC20_32665</name>
</gene>
<accession>A0A504XFM6</accession>
<reference evidence="3" key="1">
    <citation type="submission" date="2019-02" db="EMBL/GenBank/DDBJ databases">
        <title>FDA dAtabase for Regulatory Grade micrObial Sequences (FDA-ARGOS): Supporting development and validation of Infectious Disease Dx tests.</title>
        <authorList>
            <person name="Duncan R."/>
            <person name="Fisher C."/>
            <person name="Tallon L."/>
            <person name="Sadzewicz L."/>
            <person name="Sengamalay N."/>
            <person name="Ott S."/>
            <person name="Godinez A."/>
            <person name="Nagaraj S."/>
            <person name="Vavikolanu K."/>
            <person name="Vyas G."/>
            <person name="Nadendla S."/>
            <person name="Aluvathingal J."/>
            <person name="Sichtig H."/>
        </authorList>
    </citation>
    <scope>NUCLEOTIDE SEQUENCE [LARGE SCALE GENOMIC DNA]</scope>
    <source>
        <strain evidence="3">FDAARGOS_360</strain>
    </source>
</reference>
<dbReference type="EMBL" id="RHLD01000016">
    <property type="protein sequence ID" value="TPP46049.1"/>
    <property type="molecule type" value="Genomic_DNA"/>
</dbReference>
<feature type="region of interest" description="Disordered" evidence="1">
    <location>
        <begin position="245"/>
        <end position="325"/>
    </location>
</feature>
<evidence type="ECO:0000313" key="3">
    <source>
        <dbReference type="Proteomes" id="UP000318821"/>
    </source>
</evidence>